<reference evidence="9" key="4">
    <citation type="submission" date="2016-01" db="EMBL/GenBank/DDBJ databases">
        <authorList>
            <person name="Oliw E.H."/>
        </authorList>
    </citation>
    <scope>NUCLEOTIDE SEQUENCE [LARGE SCALE GENOMIC DNA]</scope>
    <source>
        <strain evidence="9">GED7749B</strain>
    </source>
</reference>
<evidence type="ECO:0000313" key="11">
    <source>
        <dbReference type="Proteomes" id="UP000070376"/>
    </source>
</evidence>
<organism evidence="9 11">
    <name type="scientific">Heyndrickxia coagulans</name>
    <name type="common">Weizmannia coagulans</name>
    <dbReference type="NCBI Taxonomy" id="1398"/>
    <lineage>
        <taxon>Bacteria</taxon>
        <taxon>Bacillati</taxon>
        <taxon>Bacillota</taxon>
        <taxon>Bacilli</taxon>
        <taxon>Bacillales</taxon>
        <taxon>Bacillaceae</taxon>
        <taxon>Heyndrickxia</taxon>
    </lineage>
</organism>
<comment type="function">
    <text evidence="5">May act as an export chaperone for the filament capping protein FliD.</text>
</comment>
<proteinExistence type="inferred from homology"/>
<keyword evidence="2" id="KW-0963">Cytoplasm</keyword>
<dbReference type="GeneID" id="93260602"/>
<comment type="similarity">
    <text evidence="6">Belongs to the bacillales FliT family.</text>
</comment>
<accession>A0A0C5CBB3</accession>
<dbReference type="Pfam" id="PF05400">
    <property type="entry name" value="FliT"/>
    <property type="match status" value="1"/>
</dbReference>
<evidence type="ECO:0000313" key="9">
    <source>
        <dbReference type="EMBL" id="KWZ82974.1"/>
    </source>
</evidence>
<evidence type="ECO:0000313" key="8">
    <source>
        <dbReference type="EMBL" id="AJO23974.1"/>
    </source>
</evidence>
<gene>
    <name evidence="9" type="ORF">HMPREF3213_01459</name>
    <name evidence="8" type="ORF">SB48_HM08orf05084</name>
</gene>
<dbReference type="RefSeq" id="WP_026104639.1">
    <property type="nucleotide sequence ID" value="NZ_CP010525.1"/>
</dbReference>
<evidence type="ECO:0000256" key="4">
    <source>
        <dbReference type="ARBA" id="ARBA00023186"/>
    </source>
</evidence>
<evidence type="ECO:0000256" key="3">
    <source>
        <dbReference type="ARBA" id="ARBA00022795"/>
    </source>
</evidence>
<dbReference type="InterPro" id="IPR008622">
    <property type="entry name" value="FliT"/>
</dbReference>
<dbReference type="Proteomes" id="UP000032024">
    <property type="component" value="Chromosome"/>
</dbReference>
<keyword evidence="10" id="KW-1185">Reference proteome</keyword>
<keyword evidence="8" id="KW-0966">Cell projection</keyword>
<evidence type="ECO:0000256" key="6">
    <source>
        <dbReference type="ARBA" id="ARBA00093785"/>
    </source>
</evidence>
<dbReference type="EMBL" id="CP010525">
    <property type="protein sequence ID" value="AJO23974.1"/>
    <property type="molecule type" value="Genomic_DNA"/>
</dbReference>
<evidence type="ECO:0000256" key="5">
    <source>
        <dbReference type="ARBA" id="ARBA00093765"/>
    </source>
</evidence>
<keyword evidence="8" id="KW-0969">Cilium</keyword>
<reference evidence="10" key="2">
    <citation type="submission" date="2015-01" db="EMBL/GenBank/DDBJ databases">
        <title>Comparative genome analysis of Bacillus coagulans HM-08, Clostridium butyricum HM-68, Bacillus subtilis HM-66 and Bacillus paralicheniformis BL-09.</title>
        <authorList>
            <person name="Zhang H."/>
        </authorList>
    </citation>
    <scope>NUCLEOTIDE SEQUENCE [LARGE SCALE GENOMIC DNA]</scope>
    <source>
        <strain evidence="10">HM-08</strain>
    </source>
</reference>
<evidence type="ECO:0000256" key="7">
    <source>
        <dbReference type="ARBA" id="ARBA00093797"/>
    </source>
</evidence>
<reference evidence="8" key="1">
    <citation type="submission" date="2015-01" db="EMBL/GenBank/DDBJ databases">
        <title>Comparative genome analysis of Bacillus coagulans HM-08, Clostridium butyricum HM-68, Bacillus subtilis HM-66 and Bacillus licheniformis BL-09.</title>
        <authorList>
            <person name="Zhang H."/>
        </authorList>
    </citation>
    <scope>NUCLEOTIDE SEQUENCE [LARGE SCALE GENOMIC DNA]</scope>
    <source>
        <strain evidence="8">HM-08</strain>
    </source>
</reference>
<name>A0A0C5CBB3_HEYCO</name>
<sequence length="115" mass="13230">MMGDLAACLELTEALLSEFHKEQPRDTLIQNVHRLLDRRGALLAAMKPPFSAEAQLLGRKIMDLDKQLKPLMQETLSGIRSDIQQAAKKKTSMKQYINPYQSLQLNDGRFYDRKR</sequence>
<keyword evidence="4" id="KW-0143">Chaperone</keyword>
<dbReference type="Proteomes" id="UP000070376">
    <property type="component" value="Unassembled WGS sequence"/>
</dbReference>
<keyword evidence="8" id="KW-0282">Flagellum</keyword>
<protein>
    <recommendedName>
        <fullName evidence="7">Flagellar protein FliT</fullName>
    </recommendedName>
</protein>
<evidence type="ECO:0000256" key="1">
    <source>
        <dbReference type="ARBA" id="ARBA00004514"/>
    </source>
</evidence>
<evidence type="ECO:0000313" key="10">
    <source>
        <dbReference type="Proteomes" id="UP000032024"/>
    </source>
</evidence>
<reference evidence="11" key="3">
    <citation type="submission" date="2016-01" db="EMBL/GenBank/DDBJ databases">
        <authorList>
            <person name="Mitreva M."/>
            <person name="Pepin K.H."/>
            <person name="Mihindukulasuriya K.A."/>
            <person name="Fulton R."/>
            <person name="Fronick C."/>
            <person name="O'Laughlin M."/>
            <person name="Miner T."/>
            <person name="Herter B."/>
            <person name="Rosa B.A."/>
            <person name="Cordes M."/>
            <person name="Tomlinson C."/>
            <person name="Wollam A."/>
            <person name="Palsikar V.B."/>
            <person name="Mardis E.R."/>
            <person name="Wilson R.K."/>
        </authorList>
    </citation>
    <scope>NUCLEOTIDE SEQUENCE [LARGE SCALE GENOMIC DNA]</scope>
    <source>
        <strain evidence="11">GED7749B</strain>
    </source>
</reference>
<keyword evidence="3" id="KW-1005">Bacterial flagellum biogenesis</keyword>
<dbReference type="STRING" id="1398.AB434_2144"/>
<dbReference type="AlphaFoldDB" id="A0A0C5CBB3"/>
<dbReference type="PATRIC" id="fig|1398.18.peg.3141"/>
<dbReference type="EMBL" id="LRPN01000047">
    <property type="protein sequence ID" value="KWZ82974.1"/>
    <property type="molecule type" value="Genomic_DNA"/>
</dbReference>
<comment type="subcellular location">
    <subcellularLocation>
        <location evidence="1">Cytoplasm</location>
        <location evidence="1">Cytosol</location>
    </subcellularLocation>
</comment>
<evidence type="ECO:0000256" key="2">
    <source>
        <dbReference type="ARBA" id="ARBA00022490"/>
    </source>
</evidence>